<dbReference type="GO" id="GO:0005886">
    <property type="term" value="C:plasma membrane"/>
    <property type="evidence" value="ECO:0007669"/>
    <property type="project" value="UniProtKB-SubCell"/>
</dbReference>
<dbReference type="AlphaFoldDB" id="A0A3M0HZX6"/>
<dbReference type="PANTHER" id="PTHR43166">
    <property type="entry name" value="AMINO ACID IMPORT ATP-BINDING PROTEIN"/>
    <property type="match status" value="1"/>
</dbReference>
<dbReference type="OrthoDB" id="3237545at2"/>
<dbReference type="InterPro" id="IPR050086">
    <property type="entry name" value="MetN_ABC_transporter-like"/>
</dbReference>
<dbReference type="GO" id="GO:0005524">
    <property type="term" value="F:ATP binding"/>
    <property type="evidence" value="ECO:0007669"/>
    <property type="project" value="InterPro"/>
</dbReference>
<keyword evidence="3" id="KW-0813">Transport</keyword>
<dbReference type="InterPro" id="IPR027417">
    <property type="entry name" value="P-loop_NTPase"/>
</dbReference>
<feature type="domain" description="ABC transporter" evidence="6">
    <location>
        <begin position="110"/>
        <end position="156"/>
    </location>
</feature>
<comment type="subcellular location">
    <subcellularLocation>
        <location evidence="1">Cell membrane</location>
        <topology evidence="1">Peripheral membrane protein</topology>
    </subcellularLocation>
</comment>
<keyword evidence="5" id="KW-0472">Membrane</keyword>
<organism evidence="7 8">
    <name type="scientific">Streptomyces shenzhenensis</name>
    <dbReference type="NCBI Taxonomy" id="943815"/>
    <lineage>
        <taxon>Bacteria</taxon>
        <taxon>Bacillati</taxon>
        <taxon>Actinomycetota</taxon>
        <taxon>Actinomycetes</taxon>
        <taxon>Kitasatosporales</taxon>
        <taxon>Streptomycetaceae</taxon>
        <taxon>Streptomyces</taxon>
    </lineage>
</organism>
<dbReference type="Pfam" id="PF00005">
    <property type="entry name" value="ABC_tran"/>
    <property type="match status" value="1"/>
</dbReference>
<accession>A0A3M0HZX6</accession>
<dbReference type="Proteomes" id="UP000270471">
    <property type="component" value="Unassembled WGS sequence"/>
</dbReference>
<dbReference type="EMBL" id="PENI01000031">
    <property type="protein sequence ID" value="RMB81392.1"/>
    <property type="molecule type" value="Genomic_DNA"/>
</dbReference>
<comment type="similarity">
    <text evidence="2">Belongs to the ABC transporter superfamily.</text>
</comment>
<dbReference type="PROSITE" id="PS51257">
    <property type="entry name" value="PROKAR_LIPOPROTEIN"/>
    <property type="match status" value="1"/>
</dbReference>
<keyword evidence="8" id="KW-1185">Reference proteome</keyword>
<keyword evidence="4" id="KW-1003">Cell membrane</keyword>
<evidence type="ECO:0000256" key="3">
    <source>
        <dbReference type="ARBA" id="ARBA00022448"/>
    </source>
</evidence>
<dbReference type="PANTHER" id="PTHR43166:SF9">
    <property type="entry name" value="GLUTAMATE_ASPARTATE IMPORT ATP-BINDING PROTEIN GLTL"/>
    <property type="match status" value="1"/>
</dbReference>
<evidence type="ECO:0000256" key="2">
    <source>
        <dbReference type="ARBA" id="ARBA00005417"/>
    </source>
</evidence>
<evidence type="ECO:0000256" key="5">
    <source>
        <dbReference type="ARBA" id="ARBA00023136"/>
    </source>
</evidence>
<dbReference type="InterPro" id="IPR003439">
    <property type="entry name" value="ABC_transporter-like_ATP-bd"/>
</dbReference>
<evidence type="ECO:0000313" key="8">
    <source>
        <dbReference type="Proteomes" id="UP000270471"/>
    </source>
</evidence>
<proteinExistence type="inferred from homology"/>
<comment type="caution">
    <text evidence="7">The sequence shown here is derived from an EMBL/GenBank/DDBJ whole genome shotgun (WGS) entry which is preliminary data.</text>
</comment>
<sequence length="173" mass="18123">MSASRWGWRRRVFSRVEDAVQDVVGGGWFGFSSCAAGNAARSAAVRVAGSLAVRLRPGGQGVDQSAELPVCRAGWFRVLRVNPAGLVGSGGCPPPWPMVRITYHGTPAVKGVRLELPAGQMRCVSGPSGSGKSTLLRRISLLEAWDAGTVEVDGVLVGYDRVAREADGTDACG</sequence>
<evidence type="ECO:0000256" key="1">
    <source>
        <dbReference type="ARBA" id="ARBA00004202"/>
    </source>
</evidence>
<dbReference type="Gene3D" id="3.40.50.300">
    <property type="entry name" value="P-loop containing nucleotide triphosphate hydrolases"/>
    <property type="match status" value="1"/>
</dbReference>
<dbReference type="GO" id="GO:0016887">
    <property type="term" value="F:ATP hydrolysis activity"/>
    <property type="evidence" value="ECO:0007669"/>
    <property type="project" value="InterPro"/>
</dbReference>
<evidence type="ECO:0000256" key="4">
    <source>
        <dbReference type="ARBA" id="ARBA00022475"/>
    </source>
</evidence>
<dbReference type="SUPFAM" id="SSF52540">
    <property type="entry name" value="P-loop containing nucleoside triphosphate hydrolases"/>
    <property type="match status" value="1"/>
</dbReference>
<gene>
    <name evidence="7" type="ORF">CTZ28_34770</name>
</gene>
<name>A0A3M0HZX6_9ACTN</name>
<reference evidence="7 8" key="1">
    <citation type="submission" date="2017-11" db="EMBL/GenBank/DDBJ databases">
        <title>Draft genome of actinobacteria isolated from guarana (Paullinia cupana (Mart.) Ducke.</title>
        <authorList>
            <person name="Siqueira K.A."/>
            <person name="Liotti R.G."/>
            <person name="Mendes T.A.O."/>
            <person name="Soares M.A."/>
        </authorList>
    </citation>
    <scope>NUCLEOTIDE SEQUENCE [LARGE SCALE GENOMIC DNA]</scope>
    <source>
        <strain evidence="7 8">193</strain>
    </source>
</reference>
<evidence type="ECO:0000313" key="7">
    <source>
        <dbReference type="EMBL" id="RMB81392.1"/>
    </source>
</evidence>
<evidence type="ECO:0000259" key="6">
    <source>
        <dbReference type="Pfam" id="PF00005"/>
    </source>
</evidence>
<protein>
    <recommendedName>
        <fullName evidence="6">ABC transporter domain-containing protein</fullName>
    </recommendedName>
</protein>